<feature type="compositionally biased region" description="Gly residues" evidence="4">
    <location>
        <begin position="180"/>
        <end position="192"/>
    </location>
</feature>
<comment type="caution">
    <text evidence="5">The sequence shown here is derived from an EMBL/GenBank/DDBJ whole genome shotgun (WGS) entry which is preliminary data.</text>
</comment>
<feature type="region of interest" description="Disordered" evidence="4">
    <location>
        <begin position="1"/>
        <end position="192"/>
    </location>
</feature>
<proteinExistence type="inferred from homology"/>
<evidence type="ECO:0000313" key="6">
    <source>
        <dbReference type="Proteomes" id="UP001172101"/>
    </source>
</evidence>
<organism evidence="5 6">
    <name type="scientific">Lasiosphaeria miniovina</name>
    <dbReference type="NCBI Taxonomy" id="1954250"/>
    <lineage>
        <taxon>Eukaryota</taxon>
        <taxon>Fungi</taxon>
        <taxon>Dikarya</taxon>
        <taxon>Ascomycota</taxon>
        <taxon>Pezizomycotina</taxon>
        <taxon>Sordariomycetes</taxon>
        <taxon>Sordariomycetidae</taxon>
        <taxon>Sordariales</taxon>
        <taxon>Lasiosphaeriaceae</taxon>
        <taxon>Lasiosphaeria</taxon>
    </lineage>
</organism>
<feature type="compositionally biased region" description="Low complexity" evidence="4">
    <location>
        <begin position="24"/>
        <end position="33"/>
    </location>
</feature>
<dbReference type="Proteomes" id="UP001172101">
    <property type="component" value="Unassembled WGS sequence"/>
</dbReference>
<feature type="compositionally biased region" description="Basic and acidic residues" evidence="4">
    <location>
        <begin position="95"/>
        <end position="139"/>
    </location>
</feature>
<dbReference type="RefSeq" id="XP_060291798.1">
    <property type="nucleotide sequence ID" value="XM_060442867.1"/>
</dbReference>
<keyword evidence="3" id="KW-0539">Nucleus</keyword>
<feature type="compositionally biased region" description="Basic residues" evidence="4">
    <location>
        <begin position="140"/>
        <end position="156"/>
    </location>
</feature>
<sequence>MATLAQGQAPQSVGSRTEILLAPTQQQTGTQTQAILRLRGAHTSTGRSVQWREDVVDNEGLGRKKSKVCCIYHRTRGVDESSDESSSDSSSSDSDSDREGGSDPRRDRGDGAGGEKDKDEKVKDSDGHGHEGHDCDDHGHSHRHGGSSQRRRRRRPSPNAYEKMPKPQNQSNKPQNDKPGIGGGQGPPGAST</sequence>
<dbReference type="GO" id="GO:0008157">
    <property type="term" value="F:protein phosphatase 1 binding"/>
    <property type="evidence" value="ECO:0007669"/>
    <property type="project" value="TreeGrafter"/>
</dbReference>
<reference evidence="5" key="1">
    <citation type="submission" date="2023-06" db="EMBL/GenBank/DDBJ databases">
        <title>Genome-scale phylogeny and comparative genomics of the fungal order Sordariales.</title>
        <authorList>
            <consortium name="Lawrence Berkeley National Laboratory"/>
            <person name="Hensen N."/>
            <person name="Bonometti L."/>
            <person name="Westerberg I."/>
            <person name="Brannstrom I.O."/>
            <person name="Guillou S."/>
            <person name="Cros-Aarteil S."/>
            <person name="Calhoun S."/>
            <person name="Haridas S."/>
            <person name="Kuo A."/>
            <person name="Mondo S."/>
            <person name="Pangilinan J."/>
            <person name="Riley R."/>
            <person name="LaButti K."/>
            <person name="Andreopoulos B."/>
            <person name="Lipzen A."/>
            <person name="Chen C."/>
            <person name="Yanf M."/>
            <person name="Daum C."/>
            <person name="Ng V."/>
            <person name="Clum A."/>
            <person name="Steindorff A."/>
            <person name="Ohm R."/>
            <person name="Martin F."/>
            <person name="Silar P."/>
            <person name="Natvig D."/>
            <person name="Lalanne C."/>
            <person name="Gautier V."/>
            <person name="Ament-velasquez S.L."/>
            <person name="Kruys A."/>
            <person name="Hutchinson M.I."/>
            <person name="Powell A.J."/>
            <person name="Barry K."/>
            <person name="Miller A.N."/>
            <person name="Grigoriev I.V."/>
            <person name="Debuchy R."/>
            <person name="Gladieux P."/>
            <person name="Thoren M.H."/>
            <person name="Johannesson H."/>
        </authorList>
    </citation>
    <scope>NUCLEOTIDE SEQUENCE</scope>
    <source>
        <strain evidence="5">SMH2392-1A</strain>
    </source>
</reference>
<comment type="subcellular location">
    <subcellularLocation>
        <location evidence="3">Nucleus</location>
    </subcellularLocation>
</comment>
<dbReference type="PANTHER" id="PTHR20835">
    <property type="entry name" value="E3 UBIQUITIN-PROTEIN LIGASE PPP1R11-RELATED"/>
    <property type="match status" value="1"/>
</dbReference>
<feature type="compositionally biased region" description="Polar residues" evidence="4">
    <location>
        <begin position="1"/>
        <end position="15"/>
    </location>
</feature>
<dbReference type="GeneID" id="85326137"/>
<dbReference type="EMBL" id="JAUIRO010000007">
    <property type="protein sequence ID" value="KAK0706704.1"/>
    <property type="molecule type" value="Genomic_DNA"/>
</dbReference>
<evidence type="ECO:0000256" key="3">
    <source>
        <dbReference type="RuleBase" id="RU367162"/>
    </source>
</evidence>
<evidence type="ECO:0000256" key="2">
    <source>
        <dbReference type="ARBA" id="ARBA00005605"/>
    </source>
</evidence>
<gene>
    <name evidence="5" type="ORF">B0T26DRAFT_727729</name>
</gene>
<dbReference type="PANTHER" id="PTHR20835:SF0">
    <property type="entry name" value="E3 UBIQUITIN-PROTEIN LIGASE PPP1R11"/>
    <property type="match status" value="1"/>
</dbReference>
<comment type="similarity">
    <text evidence="2 3">Belongs to the YPI1 family.</text>
</comment>
<evidence type="ECO:0000313" key="5">
    <source>
        <dbReference type="EMBL" id="KAK0706704.1"/>
    </source>
</evidence>
<dbReference type="GO" id="GO:0005634">
    <property type="term" value="C:nucleus"/>
    <property type="evidence" value="ECO:0007669"/>
    <property type="project" value="UniProtKB-SubCell"/>
</dbReference>
<name>A0AA40A0A8_9PEZI</name>
<dbReference type="AlphaFoldDB" id="A0AA40A0A8"/>
<dbReference type="InterPro" id="IPR011107">
    <property type="entry name" value="PPI_Ypi1"/>
</dbReference>
<dbReference type="GO" id="GO:0004865">
    <property type="term" value="F:protein serine/threonine phosphatase inhibitor activity"/>
    <property type="evidence" value="ECO:0007669"/>
    <property type="project" value="UniProtKB-UniRule"/>
</dbReference>
<evidence type="ECO:0000256" key="1">
    <source>
        <dbReference type="ARBA" id="ARBA00003401"/>
    </source>
</evidence>
<dbReference type="Pfam" id="PF07491">
    <property type="entry name" value="PPI_Ypi1"/>
    <property type="match status" value="1"/>
</dbReference>
<evidence type="ECO:0000256" key="4">
    <source>
        <dbReference type="SAM" id="MobiDB-lite"/>
    </source>
</evidence>
<accession>A0AA40A0A8</accession>
<keyword evidence="6" id="KW-1185">Reference proteome</keyword>
<protein>
    <recommendedName>
        <fullName evidence="3">Type 1 phosphatases regulator</fullName>
    </recommendedName>
</protein>
<comment type="function">
    <text evidence="1 3">Regulator of type 1 phosphatases which maintains protein phosphatase activity under strict control.</text>
</comment>